<dbReference type="InterPro" id="IPR036291">
    <property type="entry name" value="NAD(P)-bd_dom_sf"/>
</dbReference>
<keyword evidence="11" id="KW-0456">Lyase</keyword>
<evidence type="ECO:0000256" key="3">
    <source>
        <dbReference type="ARBA" id="ARBA00022692"/>
    </source>
</evidence>
<dbReference type="PANTHER" id="PTHR43078:SF6">
    <property type="entry name" value="UDP-GLUCURONIC ACID DECARBOXYLASE 1"/>
    <property type="match status" value="1"/>
</dbReference>
<evidence type="ECO:0000313" key="14">
    <source>
        <dbReference type="EMBL" id="QSB12904.1"/>
    </source>
</evidence>
<keyword evidence="6" id="KW-1133">Transmembrane helix</keyword>
<keyword evidence="3" id="KW-0812">Transmembrane</keyword>
<comment type="subcellular location">
    <subcellularLocation>
        <location evidence="2">Golgi apparatus membrane</location>
        <topology evidence="2">Single-pass type II membrane protein</topology>
    </subcellularLocation>
    <subcellularLocation>
        <location evidence="12">Golgi apparatus</location>
        <location evidence="12">Golgi stack membrane</location>
    </subcellularLocation>
</comment>
<evidence type="ECO:0000256" key="2">
    <source>
        <dbReference type="ARBA" id="ARBA00004323"/>
    </source>
</evidence>
<sequence length="332" mass="35783">MKPATVTDPGRVVVTGGAGFLGAHLCARLLADGHQVLCLDNLSASYPDSVAHLRADPRFELQVCDVTEPFAVAGPVRAVAHLAALASPRDYLDHPLASLRLGSHGTVNALELARQKGARLLLTSTSEVYGDPEQHPQPESYWGNVNPIGPRSVYDESKRFAEATAVAYHQVHRVDVGIVRIFNTFGPGMRPGDGRIVPTFASQALTGRPLTIYGDGQQTRSLCYVDDLVEGLVRMLRSSHLGPVNLGNPEELTVTEIALMIKELIGATSPLTYLPAMVDDPTRRRPEITTAQSLLGWQPQLPLREGMRRTIAWLRDSGALHGSSAPALTALA</sequence>
<dbReference type="Proteomes" id="UP000662857">
    <property type="component" value="Chromosome"/>
</dbReference>
<keyword evidence="9" id="KW-0472">Membrane</keyword>
<gene>
    <name evidence="14" type="ORF">JQS43_14610</name>
</gene>
<feature type="domain" description="NAD-dependent epimerase/dehydratase" evidence="13">
    <location>
        <begin position="12"/>
        <end position="245"/>
    </location>
</feature>
<dbReference type="EMBL" id="CP070499">
    <property type="protein sequence ID" value="QSB12904.1"/>
    <property type="molecule type" value="Genomic_DNA"/>
</dbReference>
<accession>A0A895Y5C8</accession>
<dbReference type="GO" id="GO:0033320">
    <property type="term" value="P:UDP-D-xylose biosynthetic process"/>
    <property type="evidence" value="ECO:0007669"/>
    <property type="project" value="UniProtKB-UniPathway"/>
</dbReference>
<keyword evidence="15" id="KW-1185">Reference proteome</keyword>
<keyword evidence="5" id="KW-0735">Signal-anchor</keyword>
<dbReference type="FunFam" id="3.40.50.720:FF:000065">
    <property type="entry name" value="UDP-glucuronic acid decarboxylase 1"/>
    <property type="match status" value="1"/>
</dbReference>
<evidence type="ECO:0000256" key="10">
    <source>
        <dbReference type="ARBA" id="ARBA00023180"/>
    </source>
</evidence>
<dbReference type="SUPFAM" id="SSF51735">
    <property type="entry name" value="NAD(P)-binding Rossmann-fold domains"/>
    <property type="match status" value="1"/>
</dbReference>
<dbReference type="Pfam" id="PF01370">
    <property type="entry name" value="Epimerase"/>
    <property type="match status" value="1"/>
</dbReference>
<keyword evidence="8" id="KW-0333">Golgi apparatus</keyword>
<dbReference type="GO" id="GO:0005737">
    <property type="term" value="C:cytoplasm"/>
    <property type="evidence" value="ECO:0007669"/>
    <property type="project" value="TreeGrafter"/>
</dbReference>
<evidence type="ECO:0000313" key="15">
    <source>
        <dbReference type="Proteomes" id="UP000662857"/>
    </source>
</evidence>
<organism evidence="14 15">
    <name type="scientific">Natronosporangium hydrolyticum</name>
    <dbReference type="NCBI Taxonomy" id="2811111"/>
    <lineage>
        <taxon>Bacteria</taxon>
        <taxon>Bacillati</taxon>
        <taxon>Actinomycetota</taxon>
        <taxon>Actinomycetes</taxon>
        <taxon>Micromonosporales</taxon>
        <taxon>Micromonosporaceae</taxon>
        <taxon>Natronosporangium</taxon>
    </lineage>
</organism>
<keyword evidence="7" id="KW-0520">NAD</keyword>
<dbReference type="KEGG" id="nhy:JQS43_14610"/>
<comment type="cofactor">
    <cofactor evidence="1">
        <name>NAD(+)</name>
        <dbReference type="ChEBI" id="CHEBI:57540"/>
    </cofactor>
</comment>
<evidence type="ECO:0000256" key="12">
    <source>
        <dbReference type="ARBA" id="ARBA00037859"/>
    </source>
</evidence>
<dbReference type="PANTHER" id="PTHR43078">
    <property type="entry name" value="UDP-GLUCURONIC ACID DECARBOXYLASE-RELATED"/>
    <property type="match status" value="1"/>
</dbReference>
<dbReference type="CDD" id="cd05230">
    <property type="entry name" value="UGD_SDR_e"/>
    <property type="match status" value="1"/>
</dbReference>
<dbReference type="RefSeq" id="WP_239674949.1">
    <property type="nucleotide sequence ID" value="NZ_CP070499.1"/>
</dbReference>
<keyword evidence="4" id="KW-0210">Decarboxylase</keyword>
<dbReference type="AlphaFoldDB" id="A0A895Y5C8"/>
<evidence type="ECO:0000256" key="4">
    <source>
        <dbReference type="ARBA" id="ARBA00022793"/>
    </source>
</evidence>
<evidence type="ECO:0000256" key="1">
    <source>
        <dbReference type="ARBA" id="ARBA00001911"/>
    </source>
</evidence>
<name>A0A895Y5C8_9ACTN</name>
<evidence type="ECO:0000256" key="9">
    <source>
        <dbReference type="ARBA" id="ARBA00023136"/>
    </source>
</evidence>
<proteinExistence type="predicted"/>
<dbReference type="Gene3D" id="3.40.50.720">
    <property type="entry name" value="NAD(P)-binding Rossmann-like Domain"/>
    <property type="match status" value="1"/>
</dbReference>
<dbReference type="GO" id="GO:0042732">
    <property type="term" value="P:D-xylose metabolic process"/>
    <property type="evidence" value="ECO:0007669"/>
    <property type="project" value="InterPro"/>
</dbReference>
<evidence type="ECO:0000259" key="13">
    <source>
        <dbReference type="Pfam" id="PF01370"/>
    </source>
</evidence>
<dbReference type="InterPro" id="IPR001509">
    <property type="entry name" value="Epimerase_deHydtase"/>
</dbReference>
<evidence type="ECO:0000256" key="11">
    <source>
        <dbReference type="ARBA" id="ARBA00023239"/>
    </source>
</evidence>
<dbReference type="UniPathway" id="UPA00796">
    <property type="reaction ID" value="UER00771"/>
</dbReference>
<evidence type="ECO:0000256" key="5">
    <source>
        <dbReference type="ARBA" id="ARBA00022968"/>
    </source>
</evidence>
<evidence type="ECO:0000256" key="8">
    <source>
        <dbReference type="ARBA" id="ARBA00023034"/>
    </source>
</evidence>
<dbReference type="PRINTS" id="PR01713">
    <property type="entry name" value="NUCEPIMERASE"/>
</dbReference>
<dbReference type="InterPro" id="IPR044516">
    <property type="entry name" value="UXS-like"/>
</dbReference>
<dbReference type="GO" id="GO:0070403">
    <property type="term" value="F:NAD+ binding"/>
    <property type="evidence" value="ECO:0007669"/>
    <property type="project" value="InterPro"/>
</dbReference>
<dbReference type="GO" id="GO:0048040">
    <property type="term" value="F:UDP-glucuronate decarboxylase activity"/>
    <property type="evidence" value="ECO:0007669"/>
    <property type="project" value="TreeGrafter"/>
</dbReference>
<evidence type="ECO:0000256" key="6">
    <source>
        <dbReference type="ARBA" id="ARBA00022989"/>
    </source>
</evidence>
<keyword evidence="10" id="KW-0325">Glycoprotein</keyword>
<protein>
    <submittedName>
        <fullName evidence="14">SDR family oxidoreductase</fullName>
    </submittedName>
</protein>
<evidence type="ECO:0000256" key="7">
    <source>
        <dbReference type="ARBA" id="ARBA00023027"/>
    </source>
</evidence>
<reference evidence="14" key="1">
    <citation type="submission" date="2021-02" db="EMBL/GenBank/DDBJ databases">
        <title>Natrosporangium hydrolyticum gen. nov., sp. nov, a haloalkaliphilic actinobacterium from a soda solonchak soil.</title>
        <authorList>
            <person name="Sorokin D.Y."/>
            <person name="Khijniak T.V."/>
            <person name="Zakharycheva A.P."/>
            <person name="Boueva O.V."/>
            <person name="Ariskina E.V."/>
            <person name="Hahnke R.L."/>
            <person name="Bunk B."/>
            <person name="Sproer C."/>
            <person name="Schumann P."/>
            <person name="Evtushenko L.I."/>
            <person name="Kublanov I.V."/>
        </authorList>
    </citation>
    <scope>NUCLEOTIDE SEQUENCE</scope>
    <source>
        <strain evidence="14">DSM 106523</strain>
    </source>
</reference>